<keyword evidence="3" id="KW-1185">Reference proteome</keyword>
<evidence type="ECO:0000256" key="1">
    <source>
        <dbReference type="SAM" id="MobiDB-lite"/>
    </source>
</evidence>
<dbReference type="Proteomes" id="UP000326396">
    <property type="component" value="Linkage Group LG2"/>
</dbReference>
<feature type="compositionally biased region" description="Basic and acidic residues" evidence="1">
    <location>
        <begin position="45"/>
        <end position="61"/>
    </location>
</feature>
<gene>
    <name evidence="2" type="ORF">E3N88_23001</name>
</gene>
<feature type="compositionally biased region" description="Polar residues" evidence="1">
    <location>
        <begin position="10"/>
        <end position="38"/>
    </location>
</feature>
<sequence>MAGIKLDLDTQLNTDGQTTADQPQAQLKTEPVRSQPTNAMGVHNQDQHEANQDKYSEETMEHATLNSDSEAAVTNANNLGQAATTRTGEVVREKHLKEH</sequence>
<feature type="compositionally biased region" description="Basic and acidic residues" evidence="1">
    <location>
        <begin position="89"/>
        <end position="99"/>
    </location>
</feature>
<comment type="caution">
    <text evidence="2">The sequence shown here is derived from an EMBL/GenBank/DDBJ whole genome shotgun (WGS) entry which is preliminary data.</text>
</comment>
<feature type="region of interest" description="Disordered" evidence="1">
    <location>
        <begin position="1"/>
        <end position="65"/>
    </location>
</feature>
<name>A0A5N6NDT2_9ASTR</name>
<dbReference type="EMBL" id="SZYD01000012">
    <property type="protein sequence ID" value="KAD4585400.1"/>
    <property type="molecule type" value="Genomic_DNA"/>
</dbReference>
<evidence type="ECO:0000313" key="3">
    <source>
        <dbReference type="Proteomes" id="UP000326396"/>
    </source>
</evidence>
<organism evidence="2 3">
    <name type="scientific">Mikania micrantha</name>
    <name type="common">bitter vine</name>
    <dbReference type="NCBI Taxonomy" id="192012"/>
    <lineage>
        <taxon>Eukaryota</taxon>
        <taxon>Viridiplantae</taxon>
        <taxon>Streptophyta</taxon>
        <taxon>Embryophyta</taxon>
        <taxon>Tracheophyta</taxon>
        <taxon>Spermatophyta</taxon>
        <taxon>Magnoliopsida</taxon>
        <taxon>eudicotyledons</taxon>
        <taxon>Gunneridae</taxon>
        <taxon>Pentapetalae</taxon>
        <taxon>asterids</taxon>
        <taxon>campanulids</taxon>
        <taxon>Asterales</taxon>
        <taxon>Asteraceae</taxon>
        <taxon>Asteroideae</taxon>
        <taxon>Heliantheae alliance</taxon>
        <taxon>Eupatorieae</taxon>
        <taxon>Mikania</taxon>
    </lineage>
</organism>
<feature type="compositionally biased region" description="Polar residues" evidence="1">
    <location>
        <begin position="78"/>
        <end position="87"/>
    </location>
</feature>
<feature type="region of interest" description="Disordered" evidence="1">
    <location>
        <begin position="78"/>
        <end position="99"/>
    </location>
</feature>
<accession>A0A5N6NDT2</accession>
<reference evidence="2 3" key="1">
    <citation type="submission" date="2019-05" db="EMBL/GenBank/DDBJ databases">
        <title>Mikania micrantha, genome provides insights into the molecular mechanism of rapid growth.</title>
        <authorList>
            <person name="Liu B."/>
        </authorList>
    </citation>
    <scope>NUCLEOTIDE SEQUENCE [LARGE SCALE GENOMIC DNA]</scope>
    <source>
        <strain evidence="2">NLD-2019</strain>
        <tissue evidence="2">Leaf</tissue>
    </source>
</reference>
<evidence type="ECO:0000313" key="2">
    <source>
        <dbReference type="EMBL" id="KAD4585400.1"/>
    </source>
</evidence>
<dbReference type="OrthoDB" id="10413033at2759"/>
<dbReference type="AlphaFoldDB" id="A0A5N6NDT2"/>
<protein>
    <submittedName>
        <fullName evidence="2">Uncharacterized protein</fullName>
    </submittedName>
</protein>
<proteinExistence type="predicted"/>